<dbReference type="EC" id="3.1.3.-" evidence="3"/>
<evidence type="ECO:0000313" key="1">
    <source>
        <dbReference type="EMBL" id="MCU9968941.1"/>
    </source>
</evidence>
<dbReference type="SFLD" id="SFLDS00003">
    <property type="entry name" value="Haloacid_Dehalogenase"/>
    <property type="match status" value="1"/>
</dbReference>
<evidence type="ECO:0000313" key="5">
    <source>
        <dbReference type="Proteomes" id="UP000582487"/>
    </source>
</evidence>
<dbReference type="GeneID" id="61169173"/>
<comment type="caution">
    <text evidence="3">The sequence shown here is derived from an EMBL/GenBank/DDBJ whole genome shotgun (WGS) entry which is preliminary data.</text>
</comment>
<dbReference type="GO" id="GO:0016791">
    <property type="term" value="F:phosphatase activity"/>
    <property type="evidence" value="ECO:0007669"/>
    <property type="project" value="TreeGrafter"/>
</dbReference>
<evidence type="ECO:0000313" key="6">
    <source>
        <dbReference type="Proteomes" id="UP001209486"/>
    </source>
</evidence>
<evidence type="ECO:0000313" key="4">
    <source>
        <dbReference type="Proteomes" id="UP000255284"/>
    </source>
</evidence>
<dbReference type="OrthoDB" id="9797743at2"/>
<gene>
    <name evidence="3" type="primary">yqaB</name>
    <name evidence="1" type="ORF">FYZ43_05915</name>
    <name evidence="2" type="ORF">HHJ74_06385</name>
    <name evidence="3" type="ORF">NCTC11819_00751</name>
</gene>
<name>A0A2J9KNN8_9ACTO</name>
<dbReference type="Proteomes" id="UP000582487">
    <property type="component" value="Unassembled WGS sequence"/>
</dbReference>
<dbReference type="Proteomes" id="UP001209486">
    <property type="component" value="Unassembled WGS sequence"/>
</dbReference>
<sequence>MIRGAIFDCDGTLLDTMPLWREAAARYLSGLGIEVDKALGAKFFEMTVPESAQVIRDEFNLDSTVEEITTGIYETVAREYHDKVGLKPGAGEFIKALTRHGIPLTVVSSGSEALIRPALARLGLEQNFMKILASSETGLHKRQPDMFLTAARLMGAKPEDIWVFEDALYAVRIAKTAGFHPVAIRDEASLAEREALEAEAEAYWEEYPAEIPAAWLR</sequence>
<dbReference type="InterPro" id="IPR036412">
    <property type="entry name" value="HAD-like_sf"/>
</dbReference>
<dbReference type="RefSeq" id="WP_004013376.1">
    <property type="nucleotide sequence ID" value="NZ_CAMPNB010000002.1"/>
</dbReference>
<dbReference type="Gene3D" id="3.40.50.1000">
    <property type="entry name" value="HAD superfamily/HAD-like"/>
    <property type="match status" value="1"/>
</dbReference>
<keyword evidence="3" id="KW-0378">Hydrolase</keyword>
<dbReference type="EMBL" id="UGGQ01000006">
    <property type="protein sequence ID" value="STO16193.1"/>
    <property type="molecule type" value="Genomic_DNA"/>
</dbReference>
<accession>A0A2J9KNN8</accession>
<dbReference type="InterPro" id="IPR006439">
    <property type="entry name" value="HAD-SF_hydro_IA"/>
</dbReference>
<organism evidence="3 4">
    <name type="scientific">Mobiluncus mulieris</name>
    <dbReference type="NCBI Taxonomy" id="2052"/>
    <lineage>
        <taxon>Bacteria</taxon>
        <taxon>Bacillati</taxon>
        <taxon>Actinomycetota</taxon>
        <taxon>Actinomycetes</taxon>
        <taxon>Actinomycetales</taxon>
        <taxon>Actinomycetaceae</taxon>
        <taxon>Mobiluncus</taxon>
    </lineage>
</organism>
<proteinExistence type="predicted"/>
<dbReference type="Proteomes" id="UP000255284">
    <property type="component" value="Unassembled WGS sequence"/>
</dbReference>
<reference evidence="2 5" key="3">
    <citation type="submission" date="2020-04" db="EMBL/GenBank/DDBJ databases">
        <title>Antimicrobial susceptibility and clonality of vaginal-derived multi-drug resistant Mobiluncus isolates in China.</title>
        <authorList>
            <person name="Zhang X."/>
        </authorList>
    </citation>
    <scope>NUCLEOTIDE SEQUENCE [LARGE SCALE GENOMIC DNA]</scope>
    <source>
        <strain evidence="2 5">7</strain>
    </source>
</reference>
<dbReference type="PANTHER" id="PTHR18901">
    <property type="entry name" value="2-DEOXYGLUCOSE-6-PHOSPHATE PHOSPHATASE 2"/>
    <property type="match status" value="1"/>
</dbReference>
<dbReference type="SUPFAM" id="SSF56784">
    <property type="entry name" value="HAD-like"/>
    <property type="match status" value="1"/>
</dbReference>
<dbReference type="PRINTS" id="PR00413">
    <property type="entry name" value="HADHALOGNASE"/>
</dbReference>
<dbReference type="CDD" id="cd07505">
    <property type="entry name" value="HAD_BPGM-like"/>
    <property type="match status" value="1"/>
</dbReference>
<dbReference type="EMBL" id="VSZY01000007">
    <property type="protein sequence ID" value="MCU9968941.1"/>
    <property type="molecule type" value="Genomic_DNA"/>
</dbReference>
<dbReference type="EMBL" id="JABCUV010000006">
    <property type="protein sequence ID" value="NMW93327.1"/>
    <property type="molecule type" value="Genomic_DNA"/>
</dbReference>
<dbReference type="InterPro" id="IPR023214">
    <property type="entry name" value="HAD_sf"/>
</dbReference>
<dbReference type="PANTHER" id="PTHR18901:SF38">
    <property type="entry name" value="PSEUDOURIDINE-5'-PHOSPHATASE"/>
    <property type="match status" value="1"/>
</dbReference>
<reference evidence="1 6" key="2">
    <citation type="submission" date="2019-08" db="EMBL/GenBank/DDBJ databases">
        <title>Comparison of rpoB and gyrB Sequences from Mobiluncus Species and Development of a Multiplex PCR Method for Clinical Detection of Mobiluncus curtisii and Mobiluncus mulieris.</title>
        <authorList>
            <person name="Yang L."/>
            <person name="Shen Y."/>
            <person name="Xu G."/>
            <person name="Shu L.-B."/>
            <person name="Hu J."/>
            <person name="Zhang R."/>
            <person name="Wang Y."/>
            <person name="Zhou H.-W."/>
            <person name="Zhang X."/>
        </authorList>
    </citation>
    <scope>NUCLEOTIDE SEQUENCE [LARGE SCALE GENOMIC DNA]</scope>
    <source>
        <strain evidence="1 6">M26</strain>
    </source>
</reference>
<dbReference type="SFLD" id="SFLDG01129">
    <property type="entry name" value="C1.5:_HAD__Beta-PGM__Phosphata"/>
    <property type="match status" value="1"/>
</dbReference>
<dbReference type="Gene3D" id="1.10.150.240">
    <property type="entry name" value="Putative phosphatase, domain 2"/>
    <property type="match status" value="1"/>
</dbReference>
<dbReference type="Pfam" id="PF00702">
    <property type="entry name" value="Hydrolase"/>
    <property type="match status" value="1"/>
</dbReference>
<dbReference type="InterPro" id="IPR023198">
    <property type="entry name" value="PGP-like_dom2"/>
</dbReference>
<evidence type="ECO:0000313" key="2">
    <source>
        <dbReference type="EMBL" id="NMW93327.1"/>
    </source>
</evidence>
<reference evidence="3 4" key="1">
    <citation type="submission" date="2018-06" db="EMBL/GenBank/DDBJ databases">
        <authorList>
            <consortium name="Pathogen Informatics"/>
            <person name="Doyle S."/>
        </authorList>
    </citation>
    <scope>NUCLEOTIDE SEQUENCE [LARGE SCALE GENOMIC DNA]</scope>
    <source>
        <strain evidence="3 4">NCTC11819</strain>
    </source>
</reference>
<protein>
    <submittedName>
        <fullName evidence="1">HAD family phosphatase</fullName>
    </submittedName>
    <submittedName>
        <fullName evidence="3">Phosphatase YqaB</fullName>
        <ecNumber evidence="3">3.1.3.-</ecNumber>
    </submittedName>
</protein>
<dbReference type="AlphaFoldDB" id="A0A2J9KNN8"/>
<evidence type="ECO:0000313" key="3">
    <source>
        <dbReference type="EMBL" id="STO16193.1"/>
    </source>
</evidence>
<dbReference type="NCBIfam" id="TIGR01509">
    <property type="entry name" value="HAD-SF-IA-v3"/>
    <property type="match status" value="1"/>
</dbReference>